<dbReference type="InterPro" id="IPR045179">
    <property type="entry name" value="YgfZ/GcvT"/>
</dbReference>
<dbReference type="PANTHER" id="PTHR22602:SF0">
    <property type="entry name" value="TRANSFERASE CAF17, MITOCHONDRIAL-RELATED"/>
    <property type="match status" value="1"/>
</dbReference>
<dbReference type="InterPro" id="IPR027266">
    <property type="entry name" value="TrmE/GcvT-like"/>
</dbReference>
<evidence type="ECO:0000256" key="4">
    <source>
        <dbReference type="ARBA" id="ARBA00093447"/>
    </source>
</evidence>
<proteinExistence type="inferred from homology"/>
<dbReference type="InterPro" id="IPR057460">
    <property type="entry name" value="CAF17_C"/>
</dbReference>
<comment type="subcellular location">
    <subcellularLocation>
        <location evidence="1">Mitochondrion matrix</location>
    </subcellularLocation>
</comment>
<dbReference type="InterPro" id="IPR017703">
    <property type="entry name" value="YgfZ/GCV_T_CS"/>
</dbReference>
<protein>
    <recommendedName>
        <fullName evidence="7">CAF17 C-terminal domain-containing protein</fullName>
    </recommendedName>
</protein>
<dbReference type="GO" id="GO:0016226">
    <property type="term" value="P:iron-sulfur cluster assembly"/>
    <property type="evidence" value="ECO:0007669"/>
    <property type="project" value="TreeGrafter"/>
</dbReference>
<evidence type="ECO:0000256" key="2">
    <source>
        <dbReference type="ARBA" id="ARBA00022946"/>
    </source>
</evidence>
<evidence type="ECO:0000256" key="3">
    <source>
        <dbReference type="ARBA" id="ARBA00023128"/>
    </source>
</evidence>
<keyword evidence="3" id="KW-0496">Mitochondrion</keyword>
<dbReference type="OrthoDB" id="191995at2759"/>
<organism evidence="8 9">
    <name type="scientific">Zygosaccharomyces rouxii</name>
    <dbReference type="NCBI Taxonomy" id="4956"/>
    <lineage>
        <taxon>Eukaryota</taxon>
        <taxon>Fungi</taxon>
        <taxon>Dikarya</taxon>
        <taxon>Ascomycota</taxon>
        <taxon>Saccharomycotina</taxon>
        <taxon>Saccharomycetes</taxon>
        <taxon>Saccharomycetales</taxon>
        <taxon>Saccharomycetaceae</taxon>
        <taxon>Zygosaccharomyces</taxon>
    </lineage>
</organism>
<evidence type="ECO:0000313" key="9">
    <source>
        <dbReference type="Proteomes" id="UP000187013"/>
    </source>
</evidence>
<accession>A0A1Q3ADI7</accession>
<feature type="region of interest" description="Disordered" evidence="6">
    <location>
        <begin position="354"/>
        <end position="394"/>
    </location>
</feature>
<dbReference type="EMBL" id="BDGX01000037">
    <property type="protein sequence ID" value="GAV53563.1"/>
    <property type="molecule type" value="Genomic_DNA"/>
</dbReference>
<dbReference type="Pfam" id="PF25455">
    <property type="entry name" value="Beta-barrel_CAF17_C"/>
    <property type="match status" value="1"/>
</dbReference>
<dbReference type="Gene3D" id="3.30.1360.120">
    <property type="entry name" value="Probable tRNA modification gtpase trme, domain 1"/>
    <property type="match status" value="1"/>
</dbReference>
<dbReference type="NCBIfam" id="TIGR03317">
    <property type="entry name" value="ygfZ_signature"/>
    <property type="match status" value="1"/>
</dbReference>
<dbReference type="AlphaFoldDB" id="A0A1Q3ADI7"/>
<keyword evidence="2" id="KW-0809">Transit peptide</keyword>
<gene>
    <name evidence="8" type="ORF">ZYGR_0AK00650</name>
</gene>
<sequence>MKAVTIARRFNHATLQFAPNRKSFLKIRGPEAPKFLNGLVTSKLLPSFTKKNLTTINPDLEDENNQLELEFDETHSNWGVFNEMSYNGSYISRFGIYTGILNSKGRLLTDTLLYPSPLCHGSKKSMAWPEYLLEFDPSIGSTLNKMLDLHVLTSKVKTKYYEDGLTSWDMRILLPGLHAEDESPWISNVLEPSTMTKNPKDAHAFAAGLASALFQGNEDQIHAMYIERRTDQLVEADGSMGQQFRVVTKKDINLKSILNPQGFPFEFKLEGVDPAFFKKLRFEQGYVDSVQDYRPESLLPLELNFDFLPNAVSADKGCYVGQELTARTFATGILRKRLVPVTLINPANYPLPQDKQYPDISMEPDPNETDKPSATSTINPFGNSKITKRQRPAGSLIASEGDKGIALMRIEHFKRAFHGEKHDNPFYIATEGDKRIMVIPKQPFWLHDHEESL</sequence>
<dbReference type="GO" id="GO:0005759">
    <property type="term" value="C:mitochondrial matrix"/>
    <property type="evidence" value="ECO:0007669"/>
    <property type="project" value="UniProtKB-SubCell"/>
</dbReference>
<reference evidence="8 9" key="1">
    <citation type="submission" date="2016-08" db="EMBL/GenBank/DDBJ databases">
        <title>Draft genome sequence of allopolyploid Zygosaccharomyces rouxii.</title>
        <authorList>
            <person name="Watanabe J."/>
            <person name="Uehara K."/>
            <person name="Mogi Y."/>
            <person name="Tsukioka Y."/>
        </authorList>
    </citation>
    <scope>NUCLEOTIDE SEQUENCE [LARGE SCALE GENOMIC DNA]</scope>
    <source>
        <strain evidence="8 9">NBRC 110957</strain>
    </source>
</reference>
<evidence type="ECO:0000259" key="7">
    <source>
        <dbReference type="Pfam" id="PF25455"/>
    </source>
</evidence>
<dbReference type="PANTHER" id="PTHR22602">
    <property type="entry name" value="TRANSFERASE CAF17, MITOCHONDRIAL-RELATED"/>
    <property type="match status" value="1"/>
</dbReference>
<comment type="similarity">
    <text evidence="4">Belongs to the GcvT family. CAF17/IBA57 subfamily.</text>
</comment>
<dbReference type="SUPFAM" id="SSF103025">
    <property type="entry name" value="Folate-binding domain"/>
    <property type="match status" value="1"/>
</dbReference>
<keyword evidence="5" id="KW-0175">Coiled coil</keyword>
<evidence type="ECO:0000256" key="5">
    <source>
        <dbReference type="SAM" id="Coils"/>
    </source>
</evidence>
<evidence type="ECO:0000313" key="8">
    <source>
        <dbReference type="EMBL" id="GAV53563.1"/>
    </source>
</evidence>
<evidence type="ECO:0000256" key="1">
    <source>
        <dbReference type="ARBA" id="ARBA00004305"/>
    </source>
</evidence>
<feature type="compositionally biased region" description="Polar residues" evidence="6">
    <location>
        <begin position="372"/>
        <end position="385"/>
    </location>
</feature>
<feature type="domain" description="CAF17 C-terminal" evidence="7">
    <location>
        <begin position="335"/>
        <end position="445"/>
    </location>
</feature>
<name>A0A1Q3ADI7_ZYGRO</name>
<evidence type="ECO:0000256" key="6">
    <source>
        <dbReference type="SAM" id="MobiDB-lite"/>
    </source>
</evidence>
<comment type="caution">
    <text evidence="8">The sequence shown here is derived from an EMBL/GenBank/DDBJ whole genome shotgun (WGS) entry which is preliminary data.</text>
</comment>
<feature type="coiled-coil region" evidence="5">
    <location>
        <begin position="50"/>
        <end position="77"/>
    </location>
</feature>
<dbReference type="Proteomes" id="UP000187013">
    <property type="component" value="Unassembled WGS sequence"/>
</dbReference>